<protein>
    <submittedName>
        <fullName evidence="2">Protein N-acetyltransferase, RimJ/RimL family</fullName>
    </submittedName>
</protein>
<feature type="domain" description="N-acetyltransferase" evidence="1">
    <location>
        <begin position="18"/>
        <end position="188"/>
    </location>
</feature>
<dbReference type="SUPFAM" id="SSF55729">
    <property type="entry name" value="Acyl-CoA N-acyltransferases (Nat)"/>
    <property type="match status" value="1"/>
</dbReference>
<dbReference type="EMBL" id="FNNQ01000002">
    <property type="protein sequence ID" value="SDW29468.1"/>
    <property type="molecule type" value="Genomic_DNA"/>
</dbReference>
<proteinExistence type="predicted"/>
<accession>A0A1H2SD79</accession>
<dbReference type="AlphaFoldDB" id="A0A1H2SD79"/>
<dbReference type="Gene3D" id="3.40.630.30">
    <property type="match status" value="1"/>
</dbReference>
<dbReference type="InterPro" id="IPR051908">
    <property type="entry name" value="Ribosomal_N-acetyltransferase"/>
</dbReference>
<dbReference type="InterPro" id="IPR000182">
    <property type="entry name" value="GNAT_dom"/>
</dbReference>
<evidence type="ECO:0000313" key="2">
    <source>
        <dbReference type="EMBL" id="SDW29468.1"/>
    </source>
</evidence>
<dbReference type="PROSITE" id="PS51186">
    <property type="entry name" value="GNAT"/>
    <property type="match status" value="1"/>
</dbReference>
<keyword evidence="3" id="KW-1185">Reference proteome</keyword>
<reference evidence="2 3" key="1">
    <citation type="submission" date="2016-10" db="EMBL/GenBank/DDBJ databases">
        <authorList>
            <person name="de Groot N.N."/>
        </authorList>
    </citation>
    <scope>NUCLEOTIDE SEQUENCE [LARGE SCALE GENOMIC DNA]</scope>
    <source>
        <strain evidence="2 3">DSM 45610</strain>
    </source>
</reference>
<dbReference type="GO" id="GO:0005737">
    <property type="term" value="C:cytoplasm"/>
    <property type="evidence" value="ECO:0007669"/>
    <property type="project" value="TreeGrafter"/>
</dbReference>
<dbReference type="Pfam" id="PF13302">
    <property type="entry name" value="Acetyltransf_3"/>
    <property type="match status" value="1"/>
</dbReference>
<keyword evidence="2" id="KW-0808">Transferase</keyword>
<gene>
    <name evidence="2" type="ORF">SAMN05444487_102178</name>
</gene>
<dbReference type="PANTHER" id="PTHR43441">
    <property type="entry name" value="RIBOSOMAL-PROTEIN-SERINE ACETYLTRANSFERASE"/>
    <property type="match status" value="1"/>
</dbReference>
<dbReference type="GO" id="GO:1990189">
    <property type="term" value="F:protein N-terminal-serine acetyltransferase activity"/>
    <property type="evidence" value="ECO:0007669"/>
    <property type="project" value="TreeGrafter"/>
</dbReference>
<sequence>MIHPILQEAPSSIETGRLLLRQPMPGDGPLLFEAVEESWPELTRWLEWAKKKPTEMDMEEQARHNQVRCLNRTDLIFQMIRRDQGQLLGTCGLYSVDWSVPRFEIGYWCRTSATGQGYVSEAVHRLMELAFVELGAQRVQIRCDADNIRSSKVAERSGFILEGILRNEMRSSEGQLVHTAIYGMIPKEYEEWKATSSFVRDHKKVKL</sequence>
<organism evidence="2 3">
    <name type="scientific">Marininema mesophilum</name>
    <dbReference type="NCBI Taxonomy" id="1048340"/>
    <lineage>
        <taxon>Bacteria</taxon>
        <taxon>Bacillati</taxon>
        <taxon>Bacillota</taxon>
        <taxon>Bacilli</taxon>
        <taxon>Bacillales</taxon>
        <taxon>Thermoactinomycetaceae</taxon>
        <taxon>Marininema</taxon>
    </lineage>
</organism>
<dbReference type="Proteomes" id="UP000198534">
    <property type="component" value="Unassembled WGS sequence"/>
</dbReference>
<dbReference type="RefSeq" id="WP_091735945.1">
    <property type="nucleotide sequence ID" value="NZ_FNNQ01000002.1"/>
</dbReference>
<dbReference type="GO" id="GO:0008999">
    <property type="term" value="F:protein-N-terminal-alanine acetyltransferase activity"/>
    <property type="evidence" value="ECO:0007669"/>
    <property type="project" value="TreeGrafter"/>
</dbReference>
<dbReference type="STRING" id="1048340.SAMN05444487_102178"/>
<dbReference type="PANTHER" id="PTHR43441:SF3">
    <property type="entry name" value="ACETYLTRANSFERASE"/>
    <property type="match status" value="1"/>
</dbReference>
<evidence type="ECO:0000313" key="3">
    <source>
        <dbReference type="Proteomes" id="UP000198534"/>
    </source>
</evidence>
<dbReference type="OrthoDB" id="9785602at2"/>
<evidence type="ECO:0000259" key="1">
    <source>
        <dbReference type="PROSITE" id="PS51186"/>
    </source>
</evidence>
<dbReference type="InterPro" id="IPR016181">
    <property type="entry name" value="Acyl_CoA_acyltransferase"/>
</dbReference>
<name>A0A1H2SD79_9BACL</name>